<dbReference type="RefSeq" id="YP_009445507.1">
    <property type="nucleotide sequence ID" value="NC_036417.1"/>
</dbReference>
<dbReference type="InterPro" id="IPR027434">
    <property type="entry name" value="Homing_endonucl"/>
</dbReference>
<evidence type="ECO:0000259" key="1">
    <source>
        <dbReference type="Pfam" id="PF00961"/>
    </source>
</evidence>
<organism evidence="2">
    <name type="scientific">Bipolaris cookei</name>
    <dbReference type="NCBI Taxonomy" id="74410"/>
    <lineage>
        <taxon>Eukaryota</taxon>
        <taxon>Fungi</taxon>
        <taxon>Dikarya</taxon>
        <taxon>Ascomycota</taxon>
        <taxon>Pezizomycotina</taxon>
        <taxon>Dothideomycetes</taxon>
        <taxon>Pleosporomycetidae</taxon>
        <taxon>Pleosporales</taxon>
        <taxon>Pleosporineae</taxon>
        <taxon>Pleosporaceae</taxon>
        <taxon>Bipolaris</taxon>
    </lineage>
</organism>
<dbReference type="PANTHER" id="PTHR36181">
    <property type="entry name" value="INTRON-ENCODED ENDONUCLEASE AI3-RELATED"/>
    <property type="match status" value="1"/>
</dbReference>
<accession>A0A2H4NRM9</accession>
<dbReference type="Gene3D" id="3.10.28.10">
    <property type="entry name" value="Homing endonucleases"/>
    <property type="match status" value="2"/>
</dbReference>
<dbReference type="InterPro" id="IPR051289">
    <property type="entry name" value="LAGLIDADG_Endonuclease"/>
</dbReference>
<keyword evidence="2" id="KW-0540">Nuclease</keyword>
<proteinExistence type="predicted"/>
<dbReference type="GeneID" id="35116763"/>
<dbReference type="InterPro" id="IPR004860">
    <property type="entry name" value="LAGLIDADG_dom"/>
</dbReference>
<protein>
    <submittedName>
        <fullName evidence="2">LAGLIDADG endonuclease</fullName>
    </submittedName>
</protein>
<gene>
    <name evidence="2" type="primary">orf480</name>
</gene>
<sequence length="497" mass="57164">MGIEAIDPFELPLINTVYRVIILCADNVAVLVKTQLCELNLTLNYNYIDLPSLLSLPLLITVSSRVDLSKSKRLKKLVAKYYLNSAFLDKFYRWFAGFSDAEGSFTISPILNRKTNKIEVFSFKFTIGLHKDDLGVLNIIQSKLRMGKIYSYTDKYIFVVTKMEDIKNLISIFSKYKLNTSKYLDFSDFNLAFTLYQKREKLTDELISKLLELKNNMNTKRINFNMPENHVLITKSWLLGFIEGDGSFSIERATFKPLLSIRLSKTQLPLLVKIKEFLENNLGFDSYSMYKIKNTSILSIISEKARDKGKSIPLAALMIKNTHVLNNYLIPFLSEEKFMTKKGEDFLDFKIICKTIYNGAHSIEEIAALVLKLSYTMNNYRLSTFQGTVNYLSKDEMDRLMNAKPTIEHLKDGRQIDLITKKVVRSRSSSCIYEIIKPSGEVLLMPNLAESALMLDTSFKTLKRHLEVLDNNSDGSKIVFKDYTVRRIPVFYPIASE</sequence>
<dbReference type="Pfam" id="PF00961">
    <property type="entry name" value="LAGLIDADG_1"/>
    <property type="match status" value="2"/>
</dbReference>
<geneLocation type="mitochondrion" evidence="2"/>
<keyword evidence="2" id="KW-0378">Hydrolase</keyword>
<name>A0A2H4NRM9_9PLEO</name>
<dbReference type="SUPFAM" id="SSF55608">
    <property type="entry name" value="Homing endonucleases"/>
    <property type="match status" value="2"/>
</dbReference>
<dbReference type="EMBL" id="MF784482">
    <property type="protein sequence ID" value="ATV95677.1"/>
    <property type="molecule type" value="Genomic_DNA"/>
</dbReference>
<dbReference type="AlphaFoldDB" id="A0A2H4NRM9"/>
<dbReference type="GO" id="GO:0004519">
    <property type="term" value="F:endonuclease activity"/>
    <property type="evidence" value="ECO:0007669"/>
    <property type="project" value="UniProtKB-KW"/>
</dbReference>
<dbReference type="GO" id="GO:0005739">
    <property type="term" value="C:mitochondrion"/>
    <property type="evidence" value="ECO:0007669"/>
    <property type="project" value="UniProtKB-ARBA"/>
</dbReference>
<keyword evidence="2" id="KW-0496">Mitochondrion</keyword>
<keyword evidence="2" id="KW-0255">Endonuclease</keyword>
<feature type="domain" description="Homing endonuclease LAGLIDADG" evidence="1">
    <location>
        <begin position="96"/>
        <end position="190"/>
    </location>
</feature>
<dbReference type="PANTHER" id="PTHR36181:SF2">
    <property type="entry name" value="INTRON-ENCODED ENDONUCLEASE AI3-RELATED"/>
    <property type="match status" value="1"/>
</dbReference>
<feature type="domain" description="Homing endonuclease LAGLIDADG" evidence="1">
    <location>
        <begin position="238"/>
        <end position="353"/>
    </location>
</feature>
<reference evidence="2" key="1">
    <citation type="submission" date="2017-08" db="EMBL/GenBank/DDBJ databases">
        <title>The genome sequence of Bipolaris cookei reveals mechanisms of pathogenesis underlying target leaf spot of sorghum.</title>
        <authorList>
            <person name="Zaccaron A.Z."/>
            <person name="Bluhm B.H."/>
        </authorList>
    </citation>
    <scope>NUCLEOTIDE SEQUENCE</scope>
    <source>
        <strain evidence="2">LSLP18</strain>
    </source>
</reference>
<evidence type="ECO:0000313" key="2">
    <source>
        <dbReference type="EMBL" id="ATV95677.1"/>
    </source>
</evidence>